<keyword evidence="1" id="KW-0611">Plant defense</keyword>
<dbReference type="SUPFAM" id="SSF52540">
    <property type="entry name" value="P-loop containing nucleoside triphosphate hydrolases"/>
    <property type="match status" value="1"/>
</dbReference>
<dbReference type="PANTHER" id="PTHR33463:SF198">
    <property type="entry name" value="RPP4C3"/>
    <property type="match status" value="1"/>
</dbReference>
<dbReference type="InterPro" id="IPR050905">
    <property type="entry name" value="Plant_NBS-LRR"/>
</dbReference>
<gene>
    <name evidence="2" type="ORF">F0562_025817</name>
</gene>
<evidence type="ECO:0000256" key="1">
    <source>
        <dbReference type="ARBA" id="ARBA00022821"/>
    </source>
</evidence>
<dbReference type="InterPro" id="IPR027417">
    <property type="entry name" value="P-loop_NTPase"/>
</dbReference>
<name>A0A5J5B7C1_9ASTE</name>
<dbReference type="PANTHER" id="PTHR33463">
    <property type="entry name" value="NB-ARC DOMAIN-CONTAINING PROTEIN-RELATED"/>
    <property type="match status" value="1"/>
</dbReference>
<evidence type="ECO:0000313" key="3">
    <source>
        <dbReference type="Proteomes" id="UP000325577"/>
    </source>
</evidence>
<sequence length="211" mass="23870">MRRTEMGRVFPFTYKINERDMAVDSVVSIVAKIGEYLVAPIGRQLGYLIYYNTNVDLLRTRLHELKDVQLGVQGSVNAAERNLEDIRPNVRRWLTRVNGVVEAYDQFFNDDVKANQRCVGDWSCPDLKSRYQVSRKAKKKMPEVDELLRQGNFNAVSIPRSPLTIGSTIMGDLEVLQSRKSTFNLIMEALNDDKVRVIGVSGMGGIGKTTL</sequence>
<proteinExistence type="predicted"/>
<reference evidence="2 3" key="1">
    <citation type="submission" date="2019-09" db="EMBL/GenBank/DDBJ databases">
        <title>A chromosome-level genome assembly of the Chinese tupelo Nyssa sinensis.</title>
        <authorList>
            <person name="Yang X."/>
            <person name="Kang M."/>
            <person name="Yang Y."/>
            <person name="Xiong H."/>
            <person name="Wang M."/>
            <person name="Zhang Z."/>
            <person name="Wang Z."/>
            <person name="Wu H."/>
            <person name="Ma T."/>
            <person name="Liu J."/>
            <person name="Xi Z."/>
        </authorList>
    </citation>
    <scope>NUCLEOTIDE SEQUENCE [LARGE SCALE GENOMIC DNA]</scope>
    <source>
        <strain evidence="2">J267</strain>
        <tissue evidence="2">Leaf</tissue>
    </source>
</reference>
<evidence type="ECO:0000313" key="2">
    <source>
        <dbReference type="EMBL" id="KAA8539125.1"/>
    </source>
</evidence>
<dbReference type="EMBL" id="CM018037">
    <property type="protein sequence ID" value="KAA8539125.1"/>
    <property type="molecule type" value="Genomic_DNA"/>
</dbReference>
<dbReference type="AlphaFoldDB" id="A0A5J5B7C1"/>
<organism evidence="2 3">
    <name type="scientific">Nyssa sinensis</name>
    <dbReference type="NCBI Taxonomy" id="561372"/>
    <lineage>
        <taxon>Eukaryota</taxon>
        <taxon>Viridiplantae</taxon>
        <taxon>Streptophyta</taxon>
        <taxon>Embryophyta</taxon>
        <taxon>Tracheophyta</taxon>
        <taxon>Spermatophyta</taxon>
        <taxon>Magnoliopsida</taxon>
        <taxon>eudicotyledons</taxon>
        <taxon>Gunneridae</taxon>
        <taxon>Pentapetalae</taxon>
        <taxon>asterids</taxon>
        <taxon>Cornales</taxon>
        <taxon>Nyssaceae</taxon>
        <taxon>Nyssa</taxon>
    </lineage>
</organism>
<keyword evidence="3" id="KW-1185">Reference proteome</keyword>
<accession>A0A5J5B7C1</accession>
<dbReference type="OrthoDB" id="1898799at2759"/>
<dbReference type="Proteomes" id="UP000325577">
    <property type="component" value="Linkage Group LG14"/>
</dbReference>
<protein>
    <submittedName>
        <fullName evidence="2">Uncharacterized protein</fullName>
    </submittedName>
</protein>
<dbReference type="Gene3D" id="3.40.50.300">
    <property type="entry name" value="P-loop containing nucleotide triphosphate hydrolases"/>
    <property type="match status" value="1"/>
</dbReference>